<evidence type="ECO:0000313" key="2">
    <source>
        <dbReference type="EMBL" id="GAA2928128.1"/>
    </source>
</evidence>
<dbReference type="InterPro" id="IPR051157">
    <property type="entry name" value="PDH/Transketolase"/>
</dbReference>
<gene>
    <name evidence="2" type="ORF">GCM10020221_25080</name>
</gene>
<name>A0ABP6JDE9_STRTU</name>
<feature type="compositionally biased region" description="Basic and acidic residues" evidence="1">
    <location>
        <begin position="198"/>
        <end position="210"/>
    </location>
</feature>
<keyword evidence="3" id="KW-1185">Reference proteome</keyword>
<dbReference type="EMBL" id="BAAAXZ010000095">
    <property type="protein sequence ID" value="GAA2928128.1"/>
    <property type="molecule type" value="Genomic_DNA"/>
</dbReference>
<dbReference type="SUPFAM" id="SSF52518">
    <property type="entry name" value="Thiamin diphosphate-binding fold (THDP-binding)"/>
    <property type="match status" value="1"/>
</dbReference>
<feature type="compositionally biased region" description="Basic residues" evidence="1">
    <location>
        <begin position="159"/>
        <end position="170"/>
    </location>
</feature>
<organism evidence="2 3">
    <name type="scientific">Streptomyces thioluteus</name>
    <dbReference type="NCBI Taxonomy" id="66431"/>
    <lineage>
        <taxon>Bacteria</taxon>
        <taxon>Bacillati</taxon>
        <taxon>Actinomycetota</taxon>
        <taxon>Actinomycetes</taxon>
        <taxon>Kitasatosporales</taxon>
        <taxon>Streptomycetaceae</taxon>
        <taxon>Streptomyces</taxon>
    </lineage>
</organism>
<reference evidence="3" key="1">
    <citation type="journal article" date="2019" name="Int. J. Syst. Evol. Microbiol.">
        <title>The Global Catalogue of Microorganisms (GCM) 10K type strain sequencing project: providing services to taxonomists for standard genome sequencing and annotation.</title>
        <authorList>
            <consortium name="The Broad Institute Genomics Platform"/>
            <consortium name="The Broad Institute Genome Sequencing Center for Infectious Disease"/>
            <person name="Wu L."/>
            <person name="Ma J."/>
        </authorList>
    </citation>
    <scope>NUCLEOTIDE SEQUENCE [LARGE SCALE GENOMIC DNA]</scope>
    <source>
        <strain evidence="3">JCM 4087</strain>
    </source>
</reference>
<dbReference type="Gene3D" id="3.40.50.970">
    <property type="match status" value="1"/>
</dbReference>
<dbReference type="InterPro" id="IPR029061">
    <property type="entry name" value="THDP-binding"/>
</dbReference>
<dbReference type="PANTHER" id="PTHR43825:SF3">
    <property type="entry name" value="PYRUVATE DEHYDROGENASE E1 COMPONENT"/>
    <property type="match status" value="1"/>
</dbReference>
<dbReference type="Proteomes" id="UP001501102">
    <property type="component" value="Unassembled WGS sequence"/>
</dbReference>
<feature type="region of interest" description="Disordered" evidence="1">
    <location>
        <begin position="151"/>
        <end position="225"/>
    </location>
</feature>
<evidence type="ECO:0000256" key="1">
    <source>
        <dbReference type="SAM" id="MobiDB-lite"/>
    </source>
</evidence>
<evidence type="ECO:0000313" key="3">
    <source>
        <dbReference type="Proteomes" id="UP001501102"/>
    </source>
</evidence>
<dbReference type="PANTHER" id="PTHR43825">
    <property type="entry name" value="PYRUVATE DEHYDROGENASE E1 COMPONENT"/>
    <property type="match status" value="1"/>
</dbReference>
<accession>A0ABP6JDE9</accession>
<comment type="caution">
    <text evidence="2">The sequence shown here is derived from an EMBL/GenBank/DDBJ whole genome shotgun (WGS) entry which is preliminary data.</text>
</comment>
<dbReference type="RefSeq" id="WP_344963098.1">
    <property type="nucleotide sequence ID" value="NZ_BAAAXZ010000095.1"/>
</dbReference>
<feature type="compositionally biased region" description="Basic residues" evidence="1">
    <location>
        <begin position="186"/>
        <end position="197"/>
    </location>
</feature>
<protein>
    <submittedName>
        <fullName evidence="2">Uncharacterized protein</fullName>
    </submittedName>
</protein>
<sequence length="225" mass="25326">MGVPHRLHGPGSALRDLQARFNRYLEHRGIKDTSRSRVWAFLGDGEMDERSRPPPSRSPPRERLDNLTFVVNCNLQRLDGPVRPNFKIVQELEAQFPRAGWHVVKVPLGLGWDPVLARDNRRRAGCAGCARCPTPSSRRTPPATRYVRDHFFGAEPRPARPRRRSRRRRAAGAVRTSRAGHEPRKVHARLPGRRRAPGRADRRPGADVKGHTLAPASSPATPTTR</sequence>
<proteinExistence type="predicted"/>